<keyword evidence="3" id="KW-0677">Repeat</keyword>
<dbReference type="InterPro" id="IPR005483">
    <property type="entry name" value="CPSase_dom"/>
</dbReference>
<dbReference type="PANTHER" id="PTHR11405">
    <property type="entry name" value="CARBAMOYLTRANSFERASE FAMILY MEMBER"/>
    <property type="match status" value="1"/>
</dbReference>
<dbReference type="PROSITE" id="PS50975">
    <property type="entry name" value="ATP_GRASP"/>
    <property type="match status" value="1"/>
</dbReference>
<accession>A0A382TIU0</accession>
<evidence type="ECO:0000259" key="7">
    <source>
        <dbReference type="PROSITE" id="PS50975"/>
    </source>
</evidence>
<dbReference type="Pfam" id="PF25596">
    <property type="entry name" value="CPSase_L_D1"/>
    <property type="match status" value="1"/>
</dbReference>
<protein>
    <recommendedName>
        <fullName evidence="7">ATP-grasp domain-containing protein</fullName>
    </recommendedName>
</protein>
<evidence type="ECO:0000256" key="6">
    <source>
        <dbReference type="ARBA" id="ARBA00047359"/>
    </source>
</evidence>
<dbReference type="InterPro" id="IPR016185">
    <property type="entry name" value="PreATP-grasp_dom_sf"/>
</dbReference>
<keyword evidence="1" id="KW-0436">Ligase</keyword>
<dbReference type="GO" id="GO:0004087">
    <property type="term" value="F:carbamoyl-phosphate synthase (ammonia) activity"/>
    <property type="evidence" value="ECO:0007669"/>
    <property type="project" value="UniProtKB-EC"/>
</dbReference>
<dbReference type="GO" id="GO:0046872">
    <property type="term" value="F:metal ion binding"/>
    <property type="evidence" value="ECO:0007669"/>
    <property type="project" value="UniProtKB-KW"/>
</dbReference>
<dbReference type="Gene3D" id="3.40.50.20">
    <property type="match status" value="1"/>
</dbReference>
<keyword evidence="5" id="KW-0067">ATP-binding</keyword>
<feature type="non-terminal residue" evidence="8">
    <location>
        <position position="223"/>
    </location>
</feature>
<dbReference type="GO" id="GO:0006541">
    <property type="term" value="P:glutamine metabolic process"/>
    <property type="evidence" value="ECO:0007669"/>
    <property type="project" value="TreeGrafter"/>
</dbReference>
<dbReference type="InterPro" id="IPR013815">
    <property type="entry name" value="ATP_grasp_subdomain_1"/>
</dbReference>
<dbReference type="FunFam" id="3.40.50.20:FF:000001">
    <property type="entry name" value="Carbamoyl-phosphate synthase large chain"/>
    <property type="match status" value="1"/>
</dbReference>
<dbReference type="InterPro" id="IPR005479">
    <property type="entry name" value="CPAse_ATP-bd"/>
</dbReference>
<dbReference type="GO" id="GO:0005737">
    <property type="term" value="C:cytoplasm"/>
    <property type="evidence" value="ECO:0007669"/>
    <property type="project" value="TreeGrafter"/>
</dbReference>
<feature type="non-terminal residue" evidence="8">
    <location>
        <position position="1"/>
    </location>
</feature>
<sequence>VVILGSGPIRIGQAAEFDFSGSQACRALRADGYEIVLVNSNPATIQNDPEMADRIYIEPLLPEVVKRIMELEKPDALLAGMGGQTALNIAAALAHDGSLDELGVELIGCNLTAIDEAEDRDLFKKVCEEIDLPVCKAIACDSIEQVLASVDELGGFPLLIRPAFTLGGLGGGTAYNTGELVEIASQGILHSAIGQVLIEESILGWQEHEYEVMRDGADNAIIV</sequence>
<dbReference type="Pfam" id="PF02786">
    <property type="entry name" value="CPSase_L_D2"/>
    <property type="match status" value="1"/>
</dbReference>
<dbReference type="PROSITE" id="PS00866">
    <property type="entry name" value="CPSASE_1"/>
    <property type="match status" value="1"/>
</dbReference>
<organism evidence="8">
    <name type="scientific">marine metagenome</name>
    <dbReference type="NCBI Taxonomy" id="408172"/>
    <lineage>
        <taxon>unclassified sequences</taxon>
        <taxon>metagenomes</taxon>
        <taxon>ecological metagenomes</taxon>
    </lineage>
</organism>
<dbReference type="PRINTS" id="PR00098">
    <property type="entry name" value="CPSASE"/>
</dbReference>
<reference evidence="8" key="1">
    <citation type="submission" date="2018-05" db="EMBL/GenBank/DDBJ databases">
        <authorList>
            <person name="Lanie J.A."/>
            <person name="Ng W.-L."/>
            <person name="Kazmierczak K.M."/>
            <person name="Andrzejewski T.M."/>
            <person name="Davidsen T.M."/>
            <person name="Wayne K.J."/>
            <person name="Tettelin H."/>
            <person name="Glass J.I."/>
            <person name="Rusch D."/>
            <person name="Podicherti R."/>
            <person name="Tsui H.-C.T."/>
            <person name="Winkler M.E."/>
        </authorList>
    </citation>
    <scope>NUCLEOTIDE SEQUENCE</scope>
</reference>
<dbReference type="InterPro" id="IPR058047">
    <property type="entry name" value="CPSase_preATP-grasp"/>
</dbReference>
<evidence type="ECO:0000256" key="1">
    <source>
        <dbReference type="ARBA" id="ARBA00022598"/>
    </source>
</evidence>
<evidence type="ECO:0000256" key="5">
    <source>
        <dbReference type="ARBA" id="ARBA00022840"/>
    </source>
</evidence>
<evidence type="ECO:0000256" key="3">
    <source>
        <dbReference type="ARBA" id="ARBA00022737"/>
    </source>
</evidence>
<comment type="catalytic activity">
    <reaction evidence="6">
        <text>hydrogencarbonate + NH4(+) + 2 ATP = carbamoyl phosphate + 2 ADP + phosphate + 2 H(+)</text>
        <dbReference type="Rhea" id="RHEA:18029"/>
        <dbReference type="ChEBI" id="CHEBI:15378"/>
        <dbReference type="ChEBI" id="CHEBI:17544"/>
        <dbReference type="ChEBI" id="CHEBI:28938"/>
        <dbReference type="ChEBI" id="CHEBI:30616"/>
        <dbReference type="ChEBI" id="CHEBI:43474"/>
        <dbReference type="ChEBI" id="CHEBI:58228"/>
        <dbReference type="ChEBI" id="CHEBI:456216"/>
        <dbReference type="EC" id="6.3.4.16"/>
    </reaction>
</comment>
<dbReference type="AlphaFoldDB" id="A0A382TIU0"/>
<gene>
    <name evidence="8" type="ORF">METZ01_LOCUS374549</name>
</gene>
<dbReference type="SUPFAM" id="SSF56059">
    <property type="entry name" value="Glutathione synthetase ATP-binding domain-like"/>
    <property type="match status" value="1"/>
</dbReference>
<feature type="domain" description="ATP-grasp" evidence="7">
    <location>
        <begin position="124"/>
        <end position="216"/>
    </location>
</feature>
<name>A0A382TIU0_9ZZZZ</name>
<proteinExistence type="predicted"/>
<dbReference type="GO" id="GO:0005524">
    <property type="term" value="F:ATP binding"/>
    <property type="evidence" value="ECO:0007669"/>
    <property type="project" value="UniProtKB-KW"/>
</dbReference>
<dbReference type="SUPFAM" id="SSF52440">
    <property type="entry name" value="PreATP-grasp domain"/>
    <property type="match status" value="1"/>
</dbReference>
<dbReference type="Gene3D" id="3.30.470.20">
    <property type="entry name" value="ATP-grasp fold, B domain"/>
    <property type="match status" value="1"/>
</dbReference>
<dbReference type="EMBL" id="UINC01136748">
    <property type="protein sequence ID" value="SVD21695.1"/>
    <property type="molecule type" value="Genomic_DNA"/>
</dbReference>
<dbReference type="PANTHER" id="PTHR11405:SF53">
    <property type="entry name" value="CARBAMOYL-PHOSPHATE SYNTHASE [AMMONIA], MITOCHONDRIAL"/>
    <property type="match status" value="1"/>
</dbReference>
<dbReference type="InterPro" id="IPR011761">
    <property type="entry name" value="ATP-grasp"/>
</dbReference>
<dbReference type="Gene3D" id="3.30.1490.20">
    <property type="entry name" value="ATP-grasp fold, A domain"/>
    <property type="match status" value="1"/>
</dbReference>
<dbReference type="GO" id="GO:0004088">
    <property type="term" value="F:carbamoyl-phosphate synthase (glutamine-hydrolyzing) activity"/>
    <property type="evidence" value="ECO:0007669"/>
    <property type="project" value="TreeGrafter"/>
</dbReference>
<evidence type="ECO:0000256" key="2">
    <source>
        <dbReference type="ARBA" id="ARBA00022723"/>
    </source>
</evidence>
<evidence type="ECO:0000256" key="4">
    <source>
        <dbReference type="ARBA" id="ARBA00022741"/>
    </source>
</evidence>
<evidence type="ECO:0000313" key="8">
    <source>
        <dbReference type="EMBL" id="SVD21695.1"/>
    </source>
</evidence>
<keyword evidence="2" id="KW-0479">Metal-binding</keyword>
<keyword evidence="4" id="KW-0547">Nucleotide-binding</keyword>